<dbReference type="Pfam" id="PF01451">
    <property type="entry name" value="LMWPc"/>
    <property type="match status" value="1"/>
</dbReference>
<dbReference type="InterPro" id="IPR048538">
    <property type="entry name" value="Rrn7_cyclin_C"/>
</dbReference>
<feature type="compositionally biased region" description="Acidic residues" evidence="10">
    <location>
        <begin position="138"/>
        <end position="165"/>
    </location>
</feature>
<dbReference type="OrthoDB" id="428577at2759"/>
<name>A0A9P6RXX9_9FUNG</name>
<keyword evidence="5" id="KW-0862">Zinc</keyword>
<feature type="region of interest" description="Disordered" evidence="10">
    <location>
        <begin position="60"/>
        <end position="106"/>
    </location>
</feature>
<keyword evidence="6" id="KW-0805">Transcription regulation</keyword>
<evidence type="ECO:0000256" key="10">
    <source>
        <dbReference type="SAM" id="MobiDB-lite"/>
    </source>
</evidence>
<accession>A0A9P6RXX9</accession>
<evidence type="ECO:0000256" key="3">
    <source>
        <dbReference type="ARBA" id="ARBA00022723"/>
    </source>
</evidence>
<feature type="compositionally biased region" description="Acidic residues" evidence="10">
    <location>
        <begin position="73"/>
        <end position="88"/>
    </location>
</feature>
<comment type="subcellular location">
    <subcellularLocation>
        <location evidence="1">Nucleus</location>
        <location evidence="1">Nucleolus</location>
    </subcellularLocation>
</comment>
<dbReference type="InterPro" id="IPR023485">
    <property type="entry name" value="Ptyr_pPase"/>
</dbReference>
<dbReference type="GO" id="GO:0070860">
    <property type="term" value="C:RNA polymerase I core factor complex"/>
    <property type="evidence" value="ECO:0007669"/>
    <property type="project" value="InterPro"/>
</dbReference>
<evidence type="ECO:0000256" key="2">
    <source>
        <dbReference type="ARBA" id="ARBA00006899"/>
    </source>
</evidence>
<keyword evidence="8" id="KW-0804">Transcription</keyword>
<evidence type="ECO:0000256" key="8">
    <source>
        <dbReference type="ARBA" id="ARBA00023163"/>
    </source>
</evidence>
<dbReference type="Proteomes" id="UP000738325">
    <property type="component" value="Unassembled WGS sequence"/>
</dbReference>
<evidence type="ECO:0000256" key="6">
    <source>
        <dbReference type="ARBA" id="ARBA00023015"/>
    </source>
</evidence>
<evidence type="ECO:0000256" key="7">
    <source>
        <dbReference type="ARBA" id="ARBA00023125"/>
    </source>
</evidence>
<feature type="domain" description="Phosphotyrosine protein phosphatase I" evidence="11">
    <location>
        <begin position="560"/>
        <end position="686"/>
    </location>
</feature>
<dbReference type="EMBL" id="JAAAIP010000020">
    <property type="protein sequence ID" value="KAG0329202.1"/>
    <property type="molecule type" value="Genomic_DNA"/>
</dbReference>
<dbReference type="SMART" id="SM00226">
    <property type="entry name" value="LMWPc"/>
    <property type="match status" value="1"/>
</dbReference>
<dbReference type="InterPro" id="IPR048540">
    <property type="entry name" value="Rrn7_cyclin_N"/>
</dbReference>
<evidence type="ECO:0000256" key="4">
    <source>
        <dbReference type="ARBA" id="ARBA00022771"/>
    </source>
</evidence>
<proteinExistence type="inferred from homology"/>
<keyword evidence="3" id="KW-0479">Metal-binding</keyword>
<feature type="region of interest" description="Disordered" evidence="10">
    <location>
        <begin position="136"/>
        <end position="179"/>
    </location>
</feature>
<keyword evidence="13" id="KW-1185">Reference proteome</keyword>
<organism evidence="12 13">
    <name type="scientific">Dissophora globulifera</name>
    <dbReference type="NCBI Taxonomy" id="979702"/>
    <lineage>
        <taxon>Eukaryota</taxon>
        <taxon>Fungi</taxon>
        <taxon>Fungi incertae sedis</taxon>
        <taxon>Mucoromycota</taxon>
        <taxon>Mortierellomycotina</taxon>
        <taxon>Mortierellomycetes</taxon>
        <taxon>Mortierellales</taxon>
        <taxon>Mortierellaceae</taxon>
        <taxon>Dissophora</taxon>
    </lineage>
</organism>
<dbReference type="AlphaFoldDB" id="A0A9P6RXX9"/>
<comment type="similarity">
    <text evidence="2">Belongs to the RRN7/TAF1B family.</text>
</comment>
<dbReference type="GO" id="GO:0008270">
    <property type="term" value="F:zinc ion binding"/>
    <property type="evidence" value="ECO:0007669"/>
    <property type="project" value="UniProtKB-KW"/>
</dbReference>
<evidence type="ECO:0000313" key="12">
    <source>
        <dbReference type="EMBL" id="KAG0329202.1"/>
    </source>
</evidence>
<dbReference type="PANTHER" id="PTHR31576">
    <property type="entry name" value="TATA BOX-BINDING PROTEIN-ASSOCIATED FACTOR RNA POLYMERASE I SUBUNIT B"/>
    <property type="match status" value="1"/>
</dbReference>
<dbReference type="GO" id="GO:0042790">
    <property type="term" value="P:nucleolar large rRNA transcription by RNA polymerase I"/>
    <property type="evidence" value="ECO:0007669"/>
    <property type="project" value="TreeGrafter"/>
</dbReference>
<dbReference type="PANTHER" id="PTHR31576:SF2">
    <property type="entry name" value="TATA BOX-BINDING PROTEIN-ASSOCIATED FACTOR RNA POLYMERASE I SUBUNIT B"/>
    <property type="match status" value="1"/>
</dbReference>
<evidence type="ECO:0000259" key="11">
    <source>
        <dbReference type="SMART" id="SM00226"/>
    </source>
</evidence>
<keyword evidence="7" id="KW-0238">DNA-binding</keyword>
<evidence type="ECO:0000256" key="9">
    <source>
        <dbReference type="ARBA" id="ARBA00023242"/>
    </source>
</evidence>
<dbReference type="Pfam" id="PF20645">
    <property type="entry name" value="Rrn7_cyclin_C"/>
    <property type="match status" value="1"/>
</dbReference>
<protein>
    <recommendedName>
        <fullName evidence="11">Phosphotyrosine protein phosphatase I domain-containing protein</fullName>
    </recommendedName>
</protein>
<sequence>MSSLRGADGENLALQAVQLILRKQLYALIHDLGFPPELELVAREYWTLYMSSLERYKDRWDGGASGTSNAQSEVDEGSEGTDNMDMDDDKTMTEAKDTTGDLANEPSHAIFKDKTQLSANPPDAVDQLQEYQSIANVESDDSDDSDENESSVEDDIEDIEDQEEDQVIREDGDTTGDELKDKIPKRRLKKRRERWSPVHLSMPFTIIICYLSALHLKIPVVLGDFYRWALHRKIPYYHATSFLPPEMAFRLPATYKMHLQPLHTQGTDFRKDAIYITRFFHRRFGLRQETLNLPPLVYRFTQELMLPVEVHACALELSHALFEDTLPIEMRMRRRASRRLLIFQSVRGPQQVMAAVVIVAKLFFGLDDKSRRTKDRLSWINTLPKEQAWMRSLDVFDALRKQTELPSRFGELEELIQVNPDLYSEYVKGEIRPDPATVLRDLMNLFQETDVVKQAEEFRSRLGASPSIESFIKQLHSNVSPPENNKDVEGLEMPPLEPADGYVHYNDDGTGEFIGNYGRLLSYASNVLHISAEDMHNENNPASFPRVETTHIIRTSQIMADIMFACVHNAGRSQMAAAFFNMHRTQDAIKGLSAGTNPAAEVHGVVREIMLEVGVDLSNITPVKLTTELAKTVSTIVTMGCGETCPYVPGVKIVDWEITDPKNKSIDDAREIRDEIETKVKAFIAENNY</sequence>
<dbReference type="GO" id="GO:0001164">
    <property type="term" value="F:RNA polymerase I core promoter sequence-specific DNA binding"/>
    <property type="evidence" value="ECO:0007669"/>
    <property type="project" value="InterPro"/>
</dbReference>
<keyword evidence="4" id="KW-0863">Zinc-finger</keyword>
<dbReference type="SUPFAM" id="SSF52788">
    <property type="entry name" value="Phosphotyrosine protein phosphatases I"/>
    <property type="match status" value="1"/>
</dbReference>
<gene>
    <name evidence="12" type="ORF">BGZ99_003092</name>
</gene>
<keyword evidence="9" id="KW-0539">Nucleus</keyword>
<dbReference type="Gene3D" id="3.40.50.2300">
    <property type="match status" value="1"/>
</dbReference>
<feature type="compositionally biased region" description="Basic and acidic residues" evidence="10">
    <location>
        <begin position="166"/>
        <end position="179"/>
    </location>
</feature>
<reference evidence="12" key="1">
    <citation type="journal article" date="2020" name="Fungal Divers.">
        <title>Resolving the Mortierellaceae phylogeny through synthesis of multi-gene phylogenetics and phylogenomics.</title>
        <authorList>
            <person name="Vandepol N."/>
            <person name="Liber J."/>
            <person name="Desiro A."/>
            <person name="Na H."/>
            <person name="Kennedy M."/>
            <person name="Barry K."/>
            <person name="Grigoriev I.V."/>
            <person name="Miller A.N."/>
            <person name="O'Donnell K."/>
            <person name="Stajich J.E."/>
            <person name="Bonito G."/>
        </authorList>
    </citation>
    <scope>NUCLEOTIDE SEQUENCE</scope>
    <source>
        <strain evidence="12">REB-010B</strain>
    </source>
</reference>
<dbReference type="InterPro" id="IPR033599">
    <property type="entry name" value="TAF1B/Rrn7"/>
</dbReference>
<evidence type="ECO:0000313" key="13">
    <source>
        <dbReference type="Proteomes" id="UP000738325"/>
    </source>
</evidence>
<dbReference type="Pfam" id="PF20644">
    <property type="entry name" value="Rrn7_cyclin_N"/>
    <property type="match status" value="2"/>
</dbReference>
<feature type="compositionally biased region" description="Basic and acidic residues" evidence="10">
    <location>
        <begin position="89"/>
        <end position="99"/>
    </location>
</feature>
<evidence type="ECO:0000256" key="5">
    <source>
        <dbReference type="ARBA" id="ARBA00022833"/>
    </source>
</evidence>
<evidence type="ECO:0000256" key="1">
    <source>
        <dbReference type="ARBA" id="ARBA00004604"/>
    </source>
</evidence>
<dbReference type="InterPro" id="IPR036196">
    <property type="entry name" value="Ptyr_pPase_sf"/>
</dbReference>
<comment type="caution">
    <text evidence="12">The sequence shown here is derived from an EMBL/GenBank/DDBJ whole genome shotgun (WGS) entry which is preliminary data.</text>
</comment>